<dbReference type="InParanoid" id="A0A369JG40"/>
<dbReference type="Pfam" id="PF20152">
    <property type="entry name" value="DUF6534"/>
    <property type="match status" value="1"/>
</dbReference>
<feature type="region of interest" description="Disordered" evidence="1">
    <location>
        <begin position="274"/>
        <end position="299"/>
    </location>
</feature>
<feature type="transmembrane region" description="Helical" evidence="2">
    <location>
        <begin position="216"/>
        <end position="236"/>
    </location>
</feature>
<dbReference type="AlphaFoldDB" id="A0A369JG40"/>
<comment type="caution">
    <text evidence="4">The sequence shown here is derived from an EMBL/GenBank/DDBJ whole genome shotgun (WGS) entry which is preliminary data.</text>
</comment>
<dbReference type="EMBL" id="LUEZ02000069">
    <property type="protein sequence ID" value="RDB20272.1"/>
    <property type="molecule type" value="Genomic_DNA"/>
</dbReference>
<keyword evidence="2" id="KW-1133">Transmembrane helix</keyword>
<evidence type="ECO:0000313" key="5">
    <source>
        <dbReference type="Proteomes" id="UP000076154"/>
    </source>
</evidence>
<accession>A0A369JG40</accession>
<feature type="transmembrane region" description="Helical" evidence="2">
    <location>
        <begin position="74"/>
        <end position="95"/>
    </location>
</feature>
<name>A0A369JG40_HYPMA</name>
<evidence type="ECO:0000256" key="2">
    <source>
        <dbReference type="SAM" id="Phobius"/>
    </source>
</evidence>
<keyword evidence="5" id="KW-1185">Reference proteome</keyword>
<dbReference type="PANTHER" id="PTHR40465">
    <property type="entry name" value="CHROMOSOME 1, WHOLE GENOME SHOTGUN SEQUENCE"/>
    <property type="match status" value="1"/>
</dbReference>
<dbReference type="STRING" id="39966.A0A369JG40"/>
<feature type="domain" description="DUF6534" evidence="3">
    <location>
        <begin position="155"/>
        <end position="240"/>
    </location>
</feature>
<proteinExistence type="predicted"/>
<feature type="transmembrane region" description="Helical" evidence="2">
    <location>
        <begin position="6"/>
        <end position="29"/>
    </location>
</feature>
<dbReference type="Proteomes" id="UP000076154">
    <property type="component" value="Unassembled WGS sequence"/>
</dbReference>
<keyword evidence="2" id="KW-0472">Membrane</keyword>
<sequence>MNIIGIYLVATWVNMLLYSLELTLVFLYFHKFKKDRKYLRVLVLVMLVVDSAGTICGCVATWKHAVTLANMPLLWIVAVLGITRSITAVLEQTFLTYRFYILSRSKIISGFFIFLALLHLSFAMTSCIHLMRFPAQLGPNISISKTVTTVAICISTTLDTLLPIALIWQLQKYSSHFRTTQSLIRRISIQAVSSGSVVALLGITFVILVRLLFLEFLLISLIFGRVYTITVLANLLSRKSRSSLSISRLHTSSDYDLSRDINFEVLAESRPRPESIIADIQRPPLSATPRSSASSGISTIRIDKNDSSVTDAA</sequence>
<feature type="transmembrane region" description="Helical" evidence="2">
    <location>
        <begin position="143"/>
        <end position="168"/>
    </location>
</feature>
<feature type="compositionally biased region" description="Polar residues" evidence="1">
    <location>
        <begin position="288"/>
        <end position="298"/>
    </location>
</feature>
<dbReference type="InterPro" id="IPR045339">
    <property type="entry name" value="DUF6534"/>
</dbReference>
<feature type="transmembrane region" description="Helical" evidence="2">
    <location>
        <begin position="107"/>
        <end position="131"/>
    </location>
</feature>
<evidence type="ECO:0000259" key="3">
    <source>
        <dbReference type="Pfam" id="PF20152"/>
    </source>
</evidence>
<gene>
    <name evidence="4" type="ORF">Hypma_012597</name>
</gene>
<reference evidence="4" key="1">
    <citation type="submission" date="2018-04" db="EMBL/GenBank/DDBJ databases">
        <title>Whole genome sequencing of Hypsizygus marmoreus.</title>
        <authorList>
            <person name="Choi I.-G."/>
            <person name="Min B."/>
            <person name="Kim J.-G."/>
            <person name="Kim S."/>
            <person name="Oh Y.-L."/>
            <person name="Kong W.-S."/>
            <person name="Park H."/>
            <person name="Jeong J."/>
            <person name="Song E.-S."/>
        </authorList>
    </citation>
    <scope>NUCLEOTIDE SEQUENCE [LARGE SCALE GENOMIC DNA]</scope>
    <source>
        <strain evidence="4">51987-8</strain>
    </source>
</reference>
<evidence type="ECO:0000256" key="1">
    <source>
        <dbReference type="SAM" id="MobiDB-lite"/>
    </source>
</evidence>
<evidence type="ECO:0000313" key="4">
    <source>
        <dbReference type="EMBL" id="RDB20272.1"/>
    </source>
</evidence>
<organism evidence="4 5">
    <name type="scientific">Hypsizygus marmoreus</name>
    <name type="common">White beech mushroom</name>
    <name type="synonym">Agaricus marmoreus</name>
    <dbReference type="NCBI Taxonomy" id="39966"/>
    <lineage>
        <taxon>Eukaryota</taxon>
        <taxon>Fungi</taxon>
        <taxon>Dikarya</taxon>
        <taxon>Basidiomycota</taxon>
        <taxon>Agaricomycotina</taxon>
        <taxon>Agaricomycetes</taxon>
        <taxon>Agaricomycetidae</taxon>
        <taxon>Agaricales</taxon>
        <taxon>Tricholomatineae</taxon>
        <taxon>Lyophyllaceae</taxon>
        <taxon>Hypsizygus</taxon>
    </lineage>
</organism>
<feature type="transmembrane region" description="Helical" evidence="2">
    <location>
        <begin position="189"/>
        <end position="210"/>
    </location>
</feature>
<protein>
    <recommendedName>
        <fullName evidence="3">DUF6534 domain-containing protein</fullName>
    </recommendedName>
</protein>
<keyword evidence="2" id="KW-0812">Transmembrane</keyword>
<dbReference type="PANTHER" id="PTHR40465:SF1">
    <property type="entry name" value="DUF6534 DOMAIN-CONTAINING PROTEIN"/>
    <property type="match status" value="1"/>
</dbReference>
<feature type="transmembrane region" description="Helical" evidence="2">
    <location>
        <begin position="41"/>
        <end position="62"/>
    </location>
</feature>
<dbReference type="OrthoDB" id="2993818at2759"/>